<evidence type="ECO:0000313" key="3">
    <source>
        <dbReference type="EMBL" id="KAF7142316.1"/>
    </source>
</evidence>
<comment type="caution">
    <text evidence="3">The sequence shown here is derived from an EMBL/GenBank/DDBJ whole genome shotgun (WGS) entry which is preliminary data.</text>
</comment>
<dbReference type="EMBL" id="WJXA01000005">
    <property type="protein sequence ID" value="KAF7142316.1"/>
    <property type="molecule type" value="Genomic_DNA"/>
</dbReference>
<evidence type="ECO:0000313" key="4">
    <source>
        <dbReference type="Proteomes" id="UP000626092"/>
    </source>
</evidence>
<dbReference type="Proteomes" id="UP000626092">
    <property type="component" value="Unassembled WGS sequence"/>
</dbReference>
<dbReference type="AlphaFoldDB" id="A0A834LMA4"/>
<protein>
    <recommendedName>
        <fullName evidence="2">Borealin C-terminal domain-containing protein</fullName>
    </recommendedName>
</protein>
<dbReference type="PANTHER" id="PTHR37248:SF1">
    <property type="entry name" value="TRANSLATION INITIATION FACTOR"/>
    <property type="match status" value="1"/>
</dbReference>
<feature type="compositionally biased region" description="Polar residues" evidence="1">
    <location>
        <begin position="10"/>
        <end position="19"/>
    </location>
</feature>
<dbReference type="OrthoDB" id="1920481at2759"/>
<feature type="compositionally biased region" description="Basic and acidic residues" evidence="1">
    <location>
        <begin position="25"/>
        <end position="36"/>
    </location>
</feature>
<reference evidence="3" key="1">
    <citation type="submission" date="2019-11" db="EMBL/GenBank/DDBJ databases">
        <authorList>
            <person name="Liu Y."/>
            <person name="Hou J."/>
            <person name="Li T.-Q."/>
            <person name="Guan C.-H."/>
            <person name="Wu X."/>
            <person name="Wu H.-Z."/>
            <person name="Ling F."/>
            <person name="Zhang R."/>
            <person name="Shi X.-G."/>
            <person name="Ren J.-P."/>
            <person name="Chen E.-F."/>
            <person name="Sun J.-M."/>
        </authorList>
    </citation>
    <scope>NUCLEOTIDE SEQUENCE</scope>
    <source>
        <strain evidence="3">Adult_tree_wgs_1</strain>
        <tissue evidence="3">Leaves</tissue>
    </source>
</reference>
<dbReference type="Pfam" id="PF10512">
    <property type="entry name" value="Borealin"/>
    <property type="match status" value="1"/>
</dbReference>
<evidence type="ECO:0000256" key="1">
    <source>
        <dbReference type="SAM" id="MobiDB-lite"/>
    </source>
</evidence>
<keyword evidence="4" id="KW-1185">Reference proteome</keyword>
<name>A0A834LMA4_RHOSS</name>
<sequence length="276" mass="30750">MPKRRAKRTVIQSASSPSGNIDGASPKDPKFEKKEDTFIDQDVDRESAAIRAIRDVEIDHLLTGLRLLRSKFNKEQRQIPVLQFFRENLPDLSVVKNGKDGQYEVQWKDKDGTMPMNRADGIDIQACLLRQMSAAYPDCSTAFPSSGGFEFSSLAARASLLGADNLQTKDFVLEEPCDTQMFGLHDGLQTPGVTSHRMSVGMTPKTLRLPKHGEMLLSVHGSPLGVYKEDNMECIRVGISFVFLQSQKKDELLPIQCNLRIEVSVALLMHGCLNVQ</sequence>
<dbReference type="InterPro" id="IPR046466">
    <property type="entry name" value="Borealin_C"/>
</dbReference>
<accession>A0A834LMA4</accession>
<proteinExistence type="predicted"/>
<organism evidence="3 4">
    <name type="scientific">Rhododendron simsii</name>
    <name type="common">Sims's rhododendron</name>
    <dbReference type="NCBI Taxonomy" id="118357"/>
    <lineage>
        <taxon>Eukaryota</taxon>
        <taxon>Viridiplantae</taxon>
        <taxon>Streptophyta</taxon>
        <taxon>Embryophyta</taxon>
        <taxon>Tracheophyta</taxon>
        <taxon>Spermatophyta</taxon>
        <taxon>Magnoliopsida</taxon>
        <taxon>eudicotyledons</taxon>
        <taxon>Gunneridae</taxon>
        <taxon>Pentapetalae</taxon>
        <taxon>asterids</taxon>
        <taxon>Ericales</taxon>
        <taxon>Ericaceae</taxon>
        <taxon>Ericoideae</taxon>
        <taxon>Rhodoreae</taxon>
        <taxon>Rhododendron</taxon>
    </lineage>
</organism>
<feature type="region of interest" description="Disordered" evidence="1">
    <location>
        <begin position="1"/>
        <end position="36"/>
    </location>
</feature>
<evidence type="ECO:0000259" key="2">
    <source>
        <dbReference type="Pfam" id="PF10512"/>
    </source>
</evidence>
<feature type="domain" description="Borealin C-terminal" evidence="2">
    <location>
        <begin position="190"/>
        <end position="232"/>
    </location>
</feature>
<dbReference type="PANTHER" id="PTHR37248">
    <property type="entry name" value="TRANSLATION INITIATION FACTOR"/>
    <property type="match status" value="1"/>
</dbReference>
<gene>
    <name evidence="3" type="ORF">RHSIM_Rhsim05G0180000</name>
</gene>